<sequence>MIQLLAGLVVFLGVHSIPMLPAFRRALMARFGDGPYRLVFSVVALVGLVLIIHGYGAARMAGPPQLYDPPLWTRHLALLLMVPVFILLIAAYLPGRLKRMLRHPMLLAIKIWAFSHLLSNGDLASVLLFGSFLAWAVADRISVKRRGLNGQGPLSERAGRNETIAIIGGLALYAAFVVKLHEVLIGVPPI</sequence>
<comment type="subcellular location">
    <subcellularLocation>
        <location evidence="1">Membrane</location>
        <topology evidence="1">Multi-pass membrane protein</topology>
    </subcellularLocation>
</comment>
<dbReference type="AlphaFoldDB" id="F2J1P3"/>
<dbReference type="EMBL" id="CP002568">
    <property type="protein sequence ID" value="ADZ70844.1"/>
    <property type="molecule type" value="Genomic_DNA"/>
</dbReference>
<dbReference type="PATRIC" id="fig|991905.3.peg.2479"/>
<evidence type="ECO:0000259" key="6">
    <source>
        <dbReference type="Pfam" id="PF07298"/>
    </source>
</evidence>
<organism evidence="7 8">
    <name type="scientific">Polymorphum gilvum (strain LMG 25793 / CGMCC 1.9160 / SL003B-26A1)</name>
    <dbReference type="NCBI Taxonomy" id="991905"/>
    <lineage>
        <taxon>Bacteria</taxon>
        <taxon>Pseudomonadati</taxon>
        <taxon>Pseudomonadota</taxon>
        <taxon>Alphaproteobacteria</taxon>
        <taxon>Rhodobacterales</taxon>
        <taxon>Paracoccaceae</taxon>
        <taxon>Polymorphum</taxon>
    </lineage>
</organism>
<dbReference type="Pfam" id="PF07298">
    <property type="entry name" value="NnrU"/>
    <property type="match status" value="1"/>
</dbReference>
<feature type="transmembrane region" description="Helical" evidence="5">
    <location>
        <begin position="124"/>
        <end position="143"/>
    </location>
</feature>
<name>F2J1P3_POLGS</name>
<dbReference type="Proteomes" id="UP000008130">
    <property type="component" value="Chromosome"/>
</dbReference>
<feature type="transmembrane region" description="Helical" evidence="5">
    <location>
        <begin position="35"/>
        <end position="55"/>
    </location>
</feature>
<keyword evidence="4 5" id="KW-0472">Membrane</keyword>
<keyword evidence="8" id="KW-1185">Reference proteome</keyword>
<protein>
    <submittedName>
        <fullName evidence="7">Putative transmembrane protein</fullName>
    </submittedName>
</protein>
<evidence type="ECO:0000313" key="8">
    <source>
        <dbReference type="Proteomes" id="UP000008130"/>
    </source>
</evidence>
<evidence type="ECO:0000256" key="5">
    <source>
        <dbReference type="SAM" id="Phobius"/>
    </source>
</evidence>
<evidence type="ECO:0000256" key="3">
    <source>
        <dbReference type="ARBA" id="ARBA00022989"/>
    </source>
</evidence>
<dbReference type="OrthoDB" id="5293641at2"/>
<evidence type="ECO:0000256" key="1">
    <source>
        <dbReference type="ARBA" id="ARBA00004141"/>
    </source>
</evidence>
<keyword evidence="2 5" id="KW-0812">Transmembrane</keyword>
<evidence type="ECO:0000256" key="4">
    <source>
        <dbReference type="ARBA" id="ARBA00023136"/>
    </source>
</evidence>
<dbReference type="HOGENOM" id="CLU_104582_1_0_5"/>
<evidence type="ECO:0000256" key="2">
    <source>
        <dbReference type="ARBA" id="ARBA00022692"/>
    </source>
</evidence>
<feature type="domain" description="NnrU" evidence="6">
    <location>
        <begin position="4"/>
        <end position="189"/>
    </location>
</feature>
<proteinExistence type="predicted"/>
<reference evidence="7 8" key="1">
    <citation type="journal article" date="2011" name="J. Bacteriol.">
        <title>Complete genome sequence of Polymorphum gilvum SL003B-26A1T, a crude oil-degrading bacterium from oil-polluted saline soil.</title>
        <authorList>
            <person name="Li S.G."/>
            <person name="Tang Y.Q."/>
            <person name="Nie Y."/>
            <person name="Cai M."/>
            <person name="Wu X.L."/>
        </authorList>
    </citation>
    <scope>NUCLEOTIDE SEQUENCE [LARGE SCALE GENOMIC DNA]</scope>
    <source>
        <strain evidence="8">LMG 25793 / CGMCC 1.9160 / SL003B-26A1</strain>
    </source>
</reference>
<dbReference type="RefSeq" id="WP_013653159.1">
    <property type="nucleotide sequence ID" value="NC_015259.1"/>
</dbReference>
<feature type="transmembrane region" description="Helical" evidence="5">
    <location>
        <begin position="75"/>
        <end position="93"/>
    </location>
</feature>
<dbReference type="STRING" id="991905.SL003B_2419"/>
<gene>
    <name evidence="7" type="ordered locus">SL003B_2419</name>
</gene>
<keyword evidence="3 5" id="KW-1133">Transmembrane helix</keyword>
<dbReference type="eggNOG" id="COG4094">
    <property type="taxonomic scope" value="Bacteria"/>
</dbReference>
<evidence type="ECO:0000313" key="7">
    <source>
        <dbReference type="EMBL" id="ADZ70844.1"/>
    </source>
</evidence>
<dbReference type="GO" id="GO:0016020">
    <property type="term" value="C:membrane"/>
    <property type="evidence" value="ECO:0007669"/>
    <property type="project" value="UniProtKB-SubCell"/>
</dbReference>
<dbReference type="InterPro" id="IPR009915">
    <property type="entry name" value="NnrU_dom"/>
</dbReference>
<dbReference type="KEGG" id="pgv:SL003B_2419"/>
<accession>F2J1P3</accession>
<feature type="transmembrane region" description="Helical" evidence="5">
    <location>
        <begin position="164"/>
        <end position="187"/>
    </location>
</feature>
<feature type="transmembrane region" description="Helical" evidence="5">
    <location>
        <begin position="6"/>
        <end position="23"/>
    </location>
</feature>